<organism evidence="1 2">
    <name type="scientific">Candidatus Falkowbacteria bacterium CG10_big_fil_rev_8_21_14_0_10_39_11</name>
    <dbReference type="NCBI Taxonomy" id="1974565"/>
    <lineage>
        <taxon>Bacteria</taxon>
        <taxon>Candidatus Falkowiibacteriota</taxon>
    </lineage>
</organism>
<dbReference type="InterPro" id="IPR015943">
    <property type="entry name" value="WD40/YVTN_repeat-like_dom_sf"/>
</dbReference>
<dbReference type="SUPFAM" id="SSF110296">
    <property type="entry name" value="Oligoxyloglucan reducing end-specific cellobiohydrolase"/>
    <property type="match status" value="2"/>
</dbReference>
<protein>
    <recommendedName>
        <fullName evidence="3">Photosynthesis system II assembly factor Ycf48/Hcf136-like domain-containing protein</fullName>
    </recommendedName>
</protein>
<gene>
    <name evidence="1" type="ORF">COT97_05575</name>
</gene>
<dbReference type="PROSITE" id="PS51257">
    <property type="entry name" value="PROKAR_LIPOPROTEIN"/>
    <property type="match status" value="1"/>
</dbReference>
<name>A0A2H0V3J3_9BACT</name>
<comment type="caution">
    <text evidence="1">The sequence shown here is derived from an EMBL/GenBank/DDBJ whole genome shotgun (WGS) entry which is preliminary data.</text>
</comment>
<dbReference type="InterPro" id="IPR052025">
    <property type="entry name" value="Xyloglucanase_GH74"/>
</dbReference>
<dbReference type="Gene3D" id="2.130.10.10">
    <property type="entry name" value="YVTN repeat-like/Quinoprotein amine dehydrogenase"/>
    <property type="match status" value="3"/>
</dbReference>
<dbReference type="AlphaFoldDB" id="A0A2H0V3J3"/>
<dbReference type="PANTHER" id="PTHR43739">
    <property type="entry name" value="XYLOGLUCANASE (EUROFUNG)"/>
    <property type="match status" value="1"/>
</dbReference>
<dbReference type="Proteomes" id="UP000229901">
    <property type="component" value="Unassembled WGS sequence"/>
</dbReference>
<reference evidence="2" key="1">
    <citation type="submission" date="2017-09" db="EMBL/GenBank/DDBJ databases">
        <title>Depth-based differentiation of microbial function through sediment-hosted aquifers and enrichment of novel symbionts in the deep terrestrial subsurface.</title>
        <authorList>
            <person name="Probst A.J."/>
            <person name="Ladd B."/>
            <person name="Jarett J.K."/>
            <person name="Geller-Mcgrath D.E."/>
            <person name="Sieber C.M.K."/>
            <person name="Emerson J.B."/>
            <person name="Anantharaman K."/>
            <person name="Thomas B.C."/>
            <person name="Malmstrom R."/>
            <person name="Stieglmeier M."/>
            <person name="Klingl A."/>
            <person name="Woyke T."/>
            <person name="Ryan C.M."/>
            <person name="Banfield J.F."/>
        </authorList>
    </citation>
    <scope>NUCLEOTIDE SEQUENCE [LARGE SCALE GENOMIC DNA]</scope>
</reference>
<sequence length="372" mass="40521">MLYRKNKNIKINKSMNKKFFLIPMVIVLSLTLTGCISFNKNEDTAGSGLGVFVTGDRGDTWIPKYKLMTPGPIDNNIGGVNVTTIEMDPTDANAIYMGTRNNGLFYTYNGGDGWTKAALLSQVVPGQINAIAIDGKDKCSIYVGVLNKIVKSSDCNRTWQQVFNTAKLEEPIVDVVVDWFNTSVVYAAAKDGSVYQSSNAGSSWAKLADIQQDVSELQISTQDSRVLFMTTVAAGLYKSVDGGRNWVSLNDNMADFGGRYRSGYGVAVSRNNPGRVFYLSRLGLLQSADNGETWSKIELLTGENEVPFSAIDISPKSDNLIFLISGGTLYRTVNGGQTWETKKLPSSTEATDINAHLGNDKLLYVGFSTPAN</sequence>
<accession>A0A2H0V3J3</accession>
<dbReference type="PANTHER" id="PTHR43739:SF5">
    <property type="entry name" value="EXO-ALPHA-SIALIDASE"/>
    <property type="match status" value="1"/>
</dbReference>
<evidence type="ECO:0000313" key="1">
    <source>
        <dbReference type="EMBL" id="PIR93642.1"/>
    </source>
</evidence>
<dbReference type="EMBL" id="PFAP01000046">
    <property type="protein sequence ID" value="PIR93642.1"/>
    <property type="molecule type" value="Genomic_DNA"/>
</dbReference>
<evidence type="ECO:0000313" key="2">
    <source>
        <dbReference type="Proteomes" id="UP000229901"/>
    </source>
</evidence>
<dbReference type="CDD" id="cd15482">
    <property type="entry name" value="Sialidase_non-viral"/>
    <property type="match status" value="1"/>
</dbReference>
<dbReference type="GO" id="GO:0010411">
    <property type="term" value="P:xyloglucan metabolic process"/>
    <property type="evidence" value="ECO:0007669"/>
    <property type="project" value="TreeGrafter"/>
</dbReference>
<proteinExistence type="predicted"/>
<evidence type="ECO:0008006" key="3">
    <source>
        <dbReference type="Google" id="ProtNLM"/>
    </source>
</evidence>